<name>A0A4U0F9H8_9BACL</name>
<evidence type="ECO:0000256" key="1">
    <source>
        <dbReference type="SAM" id="Phobius"/>
    </source>
</evidence>
<dbReference type="Proteomes" id="UP000309673">
    <property type="component" value="Unassembled WGS sequence"/>
</dbReference>
<comment type="caution">
    <text evidence="2">The sequence shown here is derived from an EMBL/GenBank/DDBJ whole genome shotgun (WGS) entry which is preliminary data.</text>
</comment>
<protein>
    <submittedName>
        <fullName evidence="2">TIGR04086 family membrane protein</fullName>
    </submittedName>
</protein>
<sequence>MSPISRMLRFRVSSPVLSGLIWSAIWLAAGALFLSLMLTGSALRESELLPWVFGIHGLASLAGGFVSARRSGRKGWYFGMLNGILYTALILLTSFLATDAAWTVRVPIMLAVAAAAGAVGGMLGVNTGTAGISGTGKRIPRR</sequence>
<evidence type="ECO:0000313" key="3">
    <source>
        <dbReference type="Proteomes" id="UP000309673"/>
    </source>
</evidence>
<feature type="transmembrane region" description="Helical" evidence="1">
    <location>
        <begin position="12"/>
        <end position="36"/>
    </location>
</feature>
<gene>
    <name evidence="2" type="ORF">E5161_13495</name>
</gene>
<evidence type="ECO:0000313" key="2">
    <source>
        <dbReference type="EMBL" id="TJY41416.1"/>
    </source>
</evidence>
<keyword evidence="1" id="KW-1133">Transmembrane helix</keyword>
<keyword evidence="3" id="KW-1185">Reference proteome</keyword>
<feature type="transmembrane region" description="Helical" evidence="1">
    <location>
        <begin position="48"/>
        <end position="68"/>
    </location>
</feature>
<dbReference type="RefSeq" id="WP_136778335.1">
    <property type="nucleotide sequence ID" value="NZ_SUPK01000006.1"/>
</dbReference>
<feature type="transmembrane region" description="Helical" evidence="1">
    <location>
        <begin position="75"/>
        <end position="96"/>
    </location>
</feature>
<keyword evidence="1" id="KW-0472">Membrane</keyword>
<accession>A0A4U0F9H8</accession>
<dbReference type="InterPro" id="IPR023804">
    <property type="entry name" value="DUF3792_TM"/>
</dbReference>
<dbReference type="NCBIfam" id="TIGR04086">
    <property type="entry name" value="TIGR04086_membr"/>
    <property type="match status" value="1"/>
</dbReference>
<keyword evidence="1" id="KW-0812">Transmembrane</keyword>
<dbReference type="AlphaFoldDB" id="A0A4U0F9H8"/>
<organism evidence="2 3">
    <name type="scientific">Cohnella pontilimi</name>
    <dbReference type="NCBI Taxonomy" id="2564100"/>
    <lineage>
        <taxon>Bacteria</taxon>
        <taxon>Bacillati</taxon>
        <taxon>Bacillota</taxon>
        <taxon>Bacilli</taxon>
        <taxon>Bacillales</taxon>
        <taxon>Paenibacillaceae</taxon>
        <taxon>Cohnella</taxon>
    </lineage>
</organism>
<dbReference type="Pfam" id="PF12670">
    <property type="entry name" value="DUF3792"/>
    <property type="match status" value="1"/>
</dbReference>
<dbReference type="EMBL" id="SUPK01000006">
    <property type="protein sequence ID" value="TJY41416.1"/>
    <property type="molecule type" value="Genomic_DNA"/>
</dbReference>
<proteinExistence type="predicted"/>
<feature type="transmembrane region" description="Helical" evidence="1">
    <location>
        <begin position="108"/>
        <end position="132"/>
    </location>
</feature>
<reference evidence="2 3" key="1">
    <citation type="submission" date="2019-04" db="EMBL/GenBank/DDBJ databases">
        <title>Cohnella sp. nov., isolated from soil.</title>
        <authorList>
            <person name="Kim W."/>
        </authorList>
    </citation>
    <scope>NUCLEOTIDE SEQUENCE [LARGE SCALE GENOMIC DNA]</scope>
    <source>
        <strain evidence="2 3">CAU 1483</strain>
    </source>
</reference>
<dbReference type="OrthoDB" id="2381657at2"/>